<dbReference type="KEGG" id="pno:SNOG_05451"/>
<sequence length="50" mass="5556">MAFRQSAVGDLCKLHIHDLRIRRNAFDGHVDVPASFGQLYSSSHSSSLDI</sequence>
<evidence type="ECO:0000313" key="2">
    <source>
        <dbReference type="Proteomes" id="UP000001055"/>
    </source>
</evidence>
<dbReference type="RefSeq" id="XP_001795856.1">
    <property type="nucleotide sequence ID" value="XM_001795804.1"/>
</dbReference>
<name>Q0US13_PHANO</name>
<gene>
    <name evidence="1" type="ORF">SNOG_05451</name>
</gene>
<proteinExistence type="predicted"/>
<accession>Q0US13</accession>
<dbReference type="InParanoid" id="Q0US13"/>
<reference evidence="2" key="1">
    <citation type="journal article" date="2007" name="Plant Cell">
        <title>Dothideomycete-plant interactions illuminated by genome sequencing and EST analysis of the wheat pathogen Stagonospora nodorum.</title>
        <authorList>
            <person name="Hane J.K."/>
            <person name="Lowe R.G."/>
            <person name="Solomon P.S."/>
            <person name="Tan K.C."/>
            <person name="Schoch C.L."/>
            <person name="Spatafora J.W."/>
            <person name="Crous P.W."/>
            <person name="Kodira C."/>
            <person name="Birren B.W."/>
            <person name="Galagan J.E."/>
            <person name="Torriani S.F."/>
            <person name="McDonald B.A."/>
            <person name="Oliver R.P."/>
        </authorList>
    </citation>
    <scope>NUCLEOTIDE SEQUENCE [LARGE SCALE GENOMIC DNA]</scope>
    <source>
        <strain evidence="2">SN15 / ATCC MYA-4574 / FGSC 10173</strain>
    </source>
</reference>
<dbReference type="AlphaFoldDB" id="Q0US13"/>
<organism evidence="1 2">
    <name type="scientific">Phaeosphaeria nodorum (strain SN15 / ATCC MYA-4574 / FGSC 10173)</name>
    <name type="common">Glume blotch fungus</name>
    <name type="synonym">Parastagonospora nodorum</name>
    <dbReference type="NCBI Taxonomy" id="321614"/>
    <lineage>
        <taxon>Eukaryota</taxon>
        <taxon>Fungi</taxon>
        <taxon>Dikarya</taxon>
        <taxon>Ascomycota</taxon>
        <taxon>Pezizomycotina</taxon>
        <taxon>Dothideomycetes</taxon>
        <taxon>Pleosporomycetidae</taxon>
        <taxon>Pleosporales</taxon>
        <taxon>Pleosporineae</taxon>
        <taxon>Phaeosphaeriaceae</taxon>
        <taxon>Parastagonospora</taxon>
    </lineage>
</organism>
<evidence type="ECO:0000313" key="1">
    <source>
        <dbReference type="EMBL" id="EAT87842.1"/>
    </source>
</evidence>
<dbReference type="GeneID" id="5972731"/>
<dbReference type="EMBL" id="CH445331">
    <property type="protein sequence ID" value="EAT87842.1"/>
    <property type="molecule type" value="Genomic_DNA"/>
</dbReference>
<dbReference type="Proteomes" id="UP000001055">
    <property type="component" value="Unassembled WGS sequence"/>
</dbReference>
<protein>
    <submittedName>
        <fullName evidence="1">Uncharacterized protein</fullName>
    </submittedName>
</protein>